<evidence type="ECO:0008006" key="4">
    <source>
        <dbReference type="Google" id="ProtNLM"/>
    </source>
</evidence>
<gene>
    <name evidence="2" type="ORF">COR50_01350</name>
</gene>
<dbReference type="OrthoDB" id="646451at2"/>
<sequence length="278" mass="31575">MKISKSLIGICIAAICYSCSAPTHIYVPSQPNVPMLKESGEFKASIATKNAAAAYAVSNHFAVAASGQYVYGNNSNYHKDFDDDNFIDYDPYNRGYSIEAGLGYFTTIGVKKLMVFDVYSGFGKGSFKTLDPIFYDHIKDQDYRRDDYKLSANFTRFYVQPTIGLVHRAVEVGFTPKFSIVNFHGLRNGSKALPDPDDQFVFHQISDGTIPFLQPTITVRAGYRYIKFHAQFYQNIVLKGSTLYDPQNNINYYEDYFDYFKSFMADFGVSIDIGNWFK</sequence>
<evidence type="ECO:0000313" key="3">
    <source>
        <dbReference type="Proteomes" id="UP000220133"/>
    </source>
</evidence>
<feature type="chain" id="PRO_5011996419" description="Outer membrane protein beta-barrel domain-containing protein" evidence="1">
    <location>
        <begin position="22"/>
        <end position="278"/>
    </location>
</feature>
<evidence type="ECO:0000256" key="1">
    <source>
        <dbReference type="SAM" id="SignalP"/>
    </source>
</evidence>
<reference evidence="2 3" key="1">
    <citation type="submission" date="2017-10" db="EMBL/GenBank/DDBJ databases">
        <title>Paenichitinophaga pekingensis gen. nov., sp. nov., isolated from activated sludge.</title>
        <authorList>
            <person name="Jin D."/>
            <person name="Kong X."/>
            <person name="Deng Y."/>
            <person name="Bai Z."/>
        </authorList>
    </citation>
    <scope>NUCLEOTIDE SEQUENCE [LARGE SCALE GENOMIC DNA]</scope>
    <source>
        <strain evidence="2 3">13</strain>
    </source>
</reference>
<keyword evidence="3" id="KW-1185">Reference proteome</keyword>
<proteinExistence type="predicted"/>
<dbReference type="RefSeq" id="WP_098192305.1">
    <property type="nucleotide sequence ID" value="NZ_CP023777.1"/>
</dbReference>
<dbReference type="Proteomes" id="UP000220133">
    <property type="component" value="Chromosome"/>
</dbReference>
<accession>A0A291QPS1</accession>
<feature type="signal peptide" evidence="1">
    <location>
        <begin position="1"/>
        <end position="21"/>
    </location>
</feature>
<name>A0A291QPS1_9BACT</name>
<keyword evidence="1" id="KW-0732">Signal</keyword>
<dbReference type="KEGG" id="cbae:COR50_01350"/>
<protein>
    <recommendedName>
        <fullName evidence="4">Outer membrane protein beta-barrel domain-containing protein</fullName>
    </recommendedName>
</protein>
<dbReference type="EMBL" id="CP023777">
    <property type="protein sequence ID" value="ATL45915.1"/>
    <property type="molecule type" value="Genomic_DNA"/>
</dbReference>
<organism evidence="2 3">
    <name type="scientific">Chitinophaga caeni</name>
    <dbReference type="NCBI Taxonomy" id="2029983"/>
    <lineage>
        <taxon>Bacteria</taxon>
        <taxon>Pseudomonadati</taxon>
        <taxon>Bacteroidota</taxon>
        <taxon>Chitinophagia</taxon>
        <taxon>Chitinophagales</taxon>
        <taxon>Chitinophagaceae</taxon>
        <taxon>Chitinophaga</taxon>
    </lineage>
</organism>
<evidence type="ECO:0000313" key="2">
    <source>
        <dbReference type="EMBL" id="ATL45915.1"/>
    </source>
</evidence>
<dbReference type="AlphaFoldDB" id="A0A291QPS1"/>